<dbReference type="Pfam" id="PF00498">
    <property type="entry name" value="FHA"/>
    <property type="match status" value="1"/>
</dbReference>
<sequence length="418" mass="47963">MIKHVDLHIENYGVSKFIFYKVPSEIRVDFTEADKLKNNKVPGLLPCVVINKGDEAYFRYDLVSEVTLAQSSTNQLTKEQLHSFFTNIIESLMEAERLGLNVNNFVFDENYIFIDNFSNRLILLYMPIKNNIFEKVSIREFFTNFLHSHSYDENDDLTFFVRLHNYFAASKEINLYALQQKLHELLVNKPASPQSFTKLPIQDEEPRTPNYYSPGSEIKGSEENGVITSEYSSKRSDKKKSQKLEIEEEVQYKRITRTELGEGNSVLAGGTSININPNVGSPISFDTDEPEEEEGTTVLTAYKEHEEEEGTTALGVGTSFHQQSPFLLTATQEKIMVSKKVFKIGRDPQQTDYTSKNKVVGRVHAELITENGEYFIVDKESRNGSYVNGIKLVPQNKVKIKHEDKIKLANEEFEFRLF</sequence>
<dbReference type="AlphaFoldDB" id="A0A4S3PSY4"/>
<dbReference type="PROSITE" id="PS50006">
    <property type="entry name" value="FHA_DOMAIN"/>
    <property type="match status" value="1"/>
</dbReference>
<dbReference type="Gene3D" id="2.60.200.20">
    <property type="match status" value="1"/>
</dbReference>
<dbReference type="RefSeq" id="WP_136379703.1">
    <property type="nucleotide sequence ID" value="NZ_SLUB01000017.1"/>
</dbReference>
<feature type="domain" description="FHA" evidence="2">
    <location>
        <begin position="342"/>
        <end position="392"/>
    </location>
</feature>
<reference evidence="3 4" key="1">
    <citation type="journal article" date="2019" name="Indoor Air">
        <title>Impacts of indoor surface finishes on bacterial viability.</title>
        <authorList>
            <person name="Hu J."/>
            <person name="Maamar S.B."/>
            <person name="Glawe A.J."/>
            <person name="Gottel N."/>
            <person name="Gilbert J.A."/>
            <person name="Hartmann E.M."/>
        </authorList>
    </citation>
    <scope>NUCLEOTIDE SEQUENCE [LARGE SCALE GENOMIC DNA]</scope>
    <source>
        <strain evidence="3 4">AF060A6</strain>
    </source>
</reference>
<protein>
    <submittedName>
        <fullName evidence="3">FHA domain-containing protein</fullName>
    </submittedName>
</protein>
<dbReference type="InterPro" id="IPR008984">
    <property type="entry name" value="SMAD_FHA_dom_sf"/>
</dbReference>
<dbReference type="SUPFAM" id="SSF49879">
    <property type="entry name" value="SMAD/FHA domain"/>
    <property type="match status" value="1"/>
</dbReference>
<feature type="region of interest" description="Disordered" evidence="1">
    <location>
        <begin position="196"/>
        <end position="243"/>
    </location>
</feature>
<gene>
    <name evidence="3" type="ORF">E1I69_11210</name>
</gene>
<proteinExistence type="predicted"/>
<comment type="caution">
    <text evidence="3">The sequence shown here is derived from an EMBL/GenBank/DDBJ whole genome shotgun (WGS) entry which is preliminary data.</text>
</comment>
<organism evidence="3 4">
    <name type="scientific">Bacillus timonensis</name>
    <dbReference type="NCBI Taxonomy" id="1033734"/>
    <lineage>
        <taxon>Bacteria</taxon>
        <taxon>Bacillati</taxon>
        <taxon>Bacillota</taxon>
        <taxon>Bacilli</taxon>
        <taxon>Bacillales</taxon>
        <taxon>Bacillaceae</taxon>
        <taxon>Bacillus</taxon>
    </lineage>
</organism>
<evidence type="ECO:0000259" key="2">
    <source>
        <dbReference type="PROSITE" id="PS50006"/>
    </source>
</evidence>
<dbReference type="SMART" id="SM00240">
    <property type="entry name" value="FHA"/>
    <property type="match status" value="1"/>
</dbReference>
<dbReference type="EMBL" id="SLUB01000017">
    <property type="protein sequence ID" value="THE12426.1"/>
    <property type="molecule type" value="Genomic_DNA"/>
</dbReference>
<accession>A0A4S3PSY4</accession>
<evidence type="ECO:0000313" key="4">
    <source>
        <dbReference type="Proteomes" id="UP000306477"/>
    </source>
</evidence>
<dbReference type="CDD" id="cd00060">
    <property type="entry name" value="FHA"/>
    <property type="match status" value="1"/>
</dbReference>
<dbReference type="InterPro" id="IPR000253">
    <property type="entry name" value="FHA_dom"/>
</dbReference>
<dbReference type="OrthoDB" id="9783862at2"/>
<dbReference type="Proteomes" id="UP000306477">
    <property type="component" value="Unassembled WGS sequence"/>
</dbReference>
<dbReference type="InterPro" id="IPR045962">
    <property type="entry name" value="DUF6382"/>
</dbReference>
<evidence type="ECO:0000256" key="1">
    <source>
        <dbReference type="SAM" id="MobiDB-lite"/>
    </source>
</evidence>
<dbReference type="STRING" id="1033734.GCA_000285535_02200"/>
<keyword evidence="4" id="KW-1185">Reference proteome</keyword>
<dbReference type="Pfam" id="PF19909">
    <property type="entry name" value="DUF6382"/>
    <property type="match status" value="1"/>
</dbReference>
<evidence type="ECO:0000313" key="3">
    <source>
        <dbReference type="EMBL" id="THE12426.1"/>
    </source>
</evidence>
<name>A0A4S3PSY4_9BACI</name>